<dbReference type="Proteomes" id="UP000694886">
    <property type="component" value="Chromosome 1"/>
</dbReference>
<dbReference type="GeneID" id="18612137"/>
<dbReference type="InterPro" id="IPR006642">
    <property type="entry name" value="Rad18_UBZ4"/>
</dbReference>
<name>A0AB32VTP7_THECC</name>
<keyword evidence="2" id="KW-0227">DNA damage</keyword>
<organism evidence="8 9">
    <name type="scientific">Theobroma cacao</name>
    <name type="common">Cacao</name>
    <name type="synonym">Cocoa</name>
    <dbReference type="NCBI Taxonomy" id="3641"/>
    <lineage>
        <taxon>Eukaryota</taxon>
        <taxon>Viridiplantae</taxon>
        <taxon>Streptophyta</taxon>
        <taxon>Embryophyta</taxon>
        <taxon>Tracheophyta</taxon>
        <taxon>Spermatophyta</taxon>
        <taxon>Magnoliopsida</taxon>
        <taxon>eudicotyledons</taxon>
        <taxon>Gunneridae</taxon>
        <taxon>Pentapetalae</taxon>
        <taxon>rosids</taxon>
        <taxon>malvids</taxon>
        <taxon>Malvales</taxon>
        <taxon>Malvaceae</taxon>
        <taxon>Byttnerioideae</taxon>
        <taxon>Theobroma</taxon>
    </lineage>
</organism>
<evidence type="ECO:0000256" key="2">
    <source>
        <dbReference type="ARBA" id="ARBA00022763"/>
    </source>
</evidence>
<keyword evidence="4" id="KW-0862">Zinc</keyword>
<evidence type="ECO:0000259" key="7">
    <source>
        <dbReference type="SMART" id="SM00734"/>
    </source>
</evidence>
<dbReference type="PANTHER" id="PTHR36892">
    <property type="entry name" value="OS01G0201800 PROTEIN"/>
    <property type="match status" value="1"/>
</dbReference>
<evidence type="ECO:0000313" key="8">
    <source>
        <dbReference type="Proteomes" id="UP000694886"/>
    </source>
</evidence>
<protein>
    <submittedName>
        <fullName evidence="9">Uncharacterized protein LOC18612137</fullName>
    </submittedName>
</protein>
<evidence type="ECO:0000256" key="5">
    <source>
        <dbReference type="ARBA" id="ARBA00023204"/>
    </source>
</evidence>
<evidence type="ECO:0000256" key="1">
    <source>
        <dbReference type="ARBA" id="ARBA00022723"/>
    </source>
</evidence>
<feature type="compositionally biased region" description="Polar residues" evidence="6">
    <location>
        <begin position="656"/>
        <end position="669"/>
    </location>
</feature>
<evidence type="ECO:0000256" key="6">
    <source>
        <dbReference type="SAM" id="MobiDB-lite"/>
    </source>
</evidence>
<reference evidence="8" key="1">
    <citation type="journal article" date="1997" name="Nucleic Acids Res.">
        <title>tRNAscan-SE: a program for improved detection of transfer RNA genes in genomic sequence.</title>
        <authorList>
            <person name="Lowe T.M."/>
            <person name="Eddy S.R."/>
        </authorList>
    </citation>
    <scope>NUCLEOTIDE SEQUENCE [LARGE SCALE GENOMIC DNA]</scope>
    <source>
        <strain evidence="8">r\B97-61/B2</strain>
    </source>
</reference>
<dbReference type="SMART" id="SM00734">
    <property type="entry name" value="ZnF_Rad18"/>
    <property type="match status" value="1"/>
</dbReference>
<dbReference type="GO" id="GO:0003677">
    <property type="term" value="F:DNA binding"/>
    <property type="evidence" value="ECO:0007669"/>
    <property type="project" value="InterPro"/>
</dbReference>
<feature type="region of interest" description="Disordered" evidence="6">
    <location>
        <begin position="643"/>
        <end position="669"/>
    </location>
</feature>
<keyword evidence="1" id="KW-0479">Metal-binding</keyword>
<evidence type="ECO:0000256" key="3">
    <source>
        <dbReference type="ARBA" id="ARBA00022771"/>
    </source>
</evidence>
<dbReference type="GO" id="GO:0006281">
    <property type="term" value="P:DNA repair"/>
    <property type="evidence" value="ECO:0007669"/>
    <property type="project" value="UniProtKB-KW"/>
</dbReference>
<gene>
    <name evidence="9" type="primary">LOC18612137</name>
</gene>
<dbReference type="KEGG" id="tcc:18612137"/>
<dbReference type="RefSeq" id="XP_017969499.1">
    <property type="nucleotide sequence ID" value="XM_018114010.1"/>
</dbReference>
<reference evidence="9" key="2">
    <citation type="submission" date="2025-08" db="UniProtKB">
        <authorList>
            <consortium name="RefSeq"/>
        </authorList>
    </citation>
    <scope>IDENTIFICATION</scope>
</reference>
<dbReference type="GO" id="GO:0008270">
    <property type="term" value="F:zinc ion binding"/>
    <property type="evidence" value="ECO:0007669"/>
    <property type="project" value="UniProtKB-KW"/>
</dbReference>
<keyword evidence="5" id="KW-0234">DNA repair</keyword>
<evidence type="ECO:0000256" key="4">
    <source>
        <dbReference type="ARBA" id="ARBA00022833"/>
    </source>
</evidence>
<proteinExistence type="predicted"/>
<accession>A0AB32VTP7</accession>
<dbReference type="Gramene" id="Tc01v2_t013520.1">
    <property type="protein sequence ID" value="Tc01v2_p013520.1"/>
    <property type="gene ID" value="Tc01v2_g013520"/>
</dbReference>
<evidence type="ECO:0000313" key="9">
    <source>
        <dbReference type="RefSeq" id="XP_017969499.1"/>
    </source>
</evidence>
<sequence length="1274" mass="142110">MAVVFEGFSIREYASKMRSIDVVKCWPFSGASSSSSLDDDDNGNSKINKQTVESLLPPITVTKFRWWSEELDRLKSTELANIQSSSSNMENNKLQETQLRNQNNLLQVYLHVEEKSDERLDMLECPVCGAFAASTVNALNAHVDSCLAQASREERRQMRMAIKATKSRAPKKRSIVEIFAAAPQIHKVEDAAEDNNLLDEDENGSFKSELNCKIERPKKKKKKKKVAIVKKLMKKKRKMKKNKNKNKKKDGLIANEENGSKLKLQIPVNFNRKPNNTLCNRGSNAVSILKKKPSLKCLSAKKKNKVVQASKPIVEHENRNSPVRGILKNPPKIISGQNAAMCNVRAISQASTCGVQHSARHVSFLGQDDMLGPHKKHATSFEKGICGIDLDSFDLSKKGHWIEGDKKFPAREINGSDDEGVSFSTENGIGVQAMMEKQQFPDIHHNVDIPKFLRPCIVEQEKENNFSDKSLPTGQVVVDSGNLHMSNQGNQTALRNPLYTGVPRLFSSVKEVQNPFINSQVCGGASTASNYGSVFVDYFGDHTQEVASISSKATARASLQPSSSGFALSKNVNESAPFASQFASETVSGYALSHQPLYHLSPIELMGRLCPFPEWKQKAVAFREKYRDEEFFGLPLNSQGELVQANSTGKGGFNQLKKSTPASGSSNSISNLVLPTRIDDHSILKGKHFIGSAHPNNQLSLFPAQYHMKENATVHSPARLGATQSQGPRKEDGYCLNSDRRCNRSVCLMDSDLNLTNISFSGCGQFDQFQNQKEKGITHAKENADKMHLNRPPPTMRLMGKDVAICRSSDERQGFADGKVWTHKEIIREHHPQGTVLQNSYVDRHFTQDWLLNPASGQFKETPDQRFEIESNQAFPSNAFMKPLESNFFQPGLNWQANPEFHNSSLTIARNPDPNSHHFAHSPTSHAIFENGADFQEPFISRNENLRVSSQLPSASTSHRIYQNINGSSVEHKYKQNLQNAVKSSFNFPFLHPDQGEHVQPSWFRGSSKSLIPWLLQATQQVKAPCTPSQPFPDEGGRRHPHTMQTSFLTNPLVPHLPIVSYDHNPMISHSHMESPVGQPYIAHSPLIPALPGIKPSSPVNMSHRNRIKFKDRMKLKSVGIQDPDSCRKTRKRPRAKEDCPMKPIKIPSLGIQDKSRAATRSTRENFFDDIQCNMGSLEIDPYRDEAGLVGWIPNEPRCNGFGTSAVIDSSKIDGVTRPGPIKLGAGVKHILKPSQNVDQDNSRLIHSTIPFASVTDCGNILETQKKSTKIYRF</sequence>
<keyword evidence="3" id="KW-0863">Zinc-finger</keyword>
<dbReference type="AlphaFoldDB" id="A0AB32VTP7"/>
<feature type="domain" description="UBZ4-type" evidence="7">
    <location>
        <begin position="122"/>
        <end position="147"/>
    </location>
</feature>
<dbReference type="PANTHER" id="PTHR36892:SF1">
    <property type="entry name" value="OS05G0518200 PROTEIN"/>
    <property type="match status" value="1"/>
</dbReference>
<feature type="region of interest" description="Disordered" evidence="6">
    <location>
        <begin position="1123"/>
        <end position="1147"/>
    </location>
</feature>